<evidence type="ECO:0000313" key="2">
    <source>
        <dbReference type="Proteomes" id="UP001174909"/>
    </source>
</evidence>
<keyword evidence="2" id="KW-1185">Reference proteome</keyword>
<accession>A0AA35TBY9</accession>
<name>A0AA35TBY9_GEOBA</name>
<reference evidence="1" key="1">
    <citation type="submission" date="2023-03" db="EMBL/GenBank/DDBJ databases">
        <authorList>
            <person name="Steffen K."/>
            <person name="Cardenas P."/>
        </authorList>
    </citation>
    <scope>NUCLEOTIDE SEQUENCE</scope>
</reference>
<protein>
    <submittedName>
        <fullName evidence="1">Uncharacterized protein</fullName>
    </submittedName>
</protein>
<organism evidence="1 2">
    <name type="scientific">Geodia barretti</name>
    <name type="common">Barrett's horny sponge</name>
    <dbReference type="NCBI Taxonomy" id="519541"/>
    <lineage>
        <taxon>Eukaryota</taxon>
        <taxon>Metazoa</taxon>
        <taxon>Porifera</taxon>
        <taxon>Demospongiae</taxon>
        <taxon>Heteroscleromorpha</taxon>
        <taxon>Tetractinellida</taxon>
        <taxon>Astrophorina</taxon>
        <taxon>Geodiidae</taxon>
        <taxon>Geodia</taxon>
    </lineage>
</organism>
<feature type="non-terminal residue" evidence="1">
    <location>
        <position position="94"/>
    </location>
</feature>
<evidence type="ECO:0000313" key="1">
    <source>
        <dbReference type="EMBL" id="CAI8044641.1"/>
    </source>
</evidence>
<dbReference type="Proteomes" id="UP001174909">
    <property type="component" value="Unassembled WGS sequence"/>
</dbReference>
<sequence length="94" mass="10565">MTFTQTIDIVCMLSLNLPPLMNDATPTLDVLHSLPQESQYFKCLLYALLYSYVHFSKGITAHQKLTHSLSKSNALAHHDTGTLSRQSILTFPFP</sequence>
<comment type="caution">
    <text evidence="1">The sequence shown here is derived from an EMBL/GenBank/DDBJ whole genome shotgun (WGS) entry which is preliminary data.</text>
</comment>
<dbReference type="AlphaFoldDB" id="A0AA35TBY9"/>
<dbReference type="EMBL" id="CASHTH010003411">
    <property type="protein sequence ID" value="CAI8044641.1"/>
    <property type="molecule type" value="Genomic_DNA"/>
</dbReference>
<gene>
    <name evidence="1" type="ORF">GBAR_LOCUS24743</name>
</gene>
<proteinExistence type="predicted"/>